<feature type="domain" description="Glycosyltransferase RgtA/B/C/D-like" evidence="9">
    <location>
        <begin position="76"/>
        <end position="241"/>
    </location>
</feature>
<keyword evidence="7 8" id="KW-0472">Membrane</keyword>
<feature type="transmembrane region" description="Helical" evidence="8">
    <location>
        <begin position="343"/>
        <end position="366"/>
    </location>
</feature>
<evidence type="ECO:0000313" key="10">
    <source>
        <dbReference type="EMBL" id="QDT65042.1"/>
    </source>
</evidence>
<feature type="transmembrane region" description="Helical" evidence="8">
    <location>
        <begin position="149"/>
        <end position="166"/>
    </location>
</feature>
<dbReference type="PANTHER" id="PTHR33908:SF11">
    <property type="entry name" value="MEMBRANE PROTEIN"/>
    <property type="match status" value="1"/>
</dbReference>
<evidence type="ECO:0000256" key="1">
    <source>
        <dbReference type="ARBA" id="ARBA00004651"/>
    </source>
</evidence>
<evidence type="ECO:0000256" key="4">
    <source>
        <dbReference type="ARBA" id="ARBA00022679"/>
    </source>
</evidence>
<dbReference type="GO" id="GO:0016763">
    <property type="term" value="F:pentosyltransferase activity"/>
    <property type="evidence" value="ECO:0007669"/>
    <property type="project" value="TreeGrafter"/>
</dbReference>
<evidence type="ECO:0000256" key="2">
    <source>
        <dbReference type="ARBA" id="ARBA00022475"/>
    </source>
</evidence>
<feature type="transmembrane region" description="Helical" evidence="8">
    <location>
        <begin position="228"/>
        <end position="248"/>
    </location>
</feature>
<evidence type="ECO:0000256" key="8">
    <source>
        <dbReference type="SAM" id="Phobius"/>
    </source>
</evidence>
<feature type="transmembrane region" description="Helical" evidence="8">
    <location>
        <begin position="95"/>
        <end position="115"/>
    </location>
</feature>
<keyword evidence="6 8" id="KW-1133">Transmembrane helix</keyword>
<keyword evidence="11" id="KW-1185">Reference proteome</keyword>
<feature type="transmembrane region" description="Helical" evidence="8">
    <location>
        <begin position="401"/>
        <end position="420"/>
    </location>
</feature>
<evidence type="ECO:0000256" key="6">
    <source>
        <dbReference type="ARBA" id="ARBA00022989"/>
    </source>
</evidence>
<feature type="transmembrane region" description="Helical" evidence="8">
    <location>
        <begin position="12"/>
        <end position="29"/>
    </location>
</feature>
<dbReference type="KEGG" id="chya:V22_22880"/>
<sequence>MTVNLRNHVPLLIILLVAASIRLSAALVIESRLQRNPDQEFMIPGDANGYWELASRIANGQSYELYTPPRRVMRMPGFPLFLAAIMSVFGESIYAVRIALVLVGVGACAGVYVLGELLVDRLTGLVACSIASVSPLMVGLSVLVLSETLFALSILIAMVFSYRFLNVSNSNVIQQGENIESTKSPRTWYAVAAGISHAVATLIRPTWAPILPLLAIWSGFAAWRQKTSFLPAILAVVAFIGSMTPWVIRNAMVTEGHFVPTSLWAGPSLYDGLNPTATGASDMQFFEDDDLLKSMSEYEMDREYRRRAVDYATAHPGRVLQLAFIKLWRFWKPWPSIPSLSSGFPAFVIGGFECGLYLLTVIGVWCCRHKYSVLVATLGPVLFFSVVHSVFVGSLRYRIPAEYPMCILTAVGLLAIVNVVRSRSRIGEVASS</sequence>
<keyword evidence="4" id="KW-0808">Transferase</keyword>
<dbReference type="GO" id="GO:0005886">
    <property type="term" value="C:plasma membrane"/>
    <property type="evidence" value="ECO:0007669"/>
    <property type="project" value="UniProtKB-SubCell"/>
</dbReference>
<comment type="subcellular location">
    <subcellularLocation>
        <location evidence="1">Cell membrane</location>
        <topology evidence="1">Multi-pass membrane protein</topology>
    </subcellularLocation>
</comment>
<feature type="transmembrane region" description="Helical" evidence="8">
    <location>
        <begin position="122"/>
        <end position="143"/>
    </location>
</feature>
<proteinExistence type="predicted"/>
<dbReference type="PANTHER" id="PTHR33908">
    <property type="entry name" value="MANNOSYLTRANSFERASE YKCB-RELATED"/>
    <property type="match status" value="1"/>
</dbReference>
<dbReference type="GO" id="GO:0009103">
    <property type="term" value="P:lipopolysaccharide biosynthetic process"/>
    <property type="evidence" value="ECO:0007669"/>
    <property type="project" value="UniProtKB-ARBA"/>
</dbReference>
<keyword evidence="3" id="KW-0328">Glycosyltransferase</keyword>
<organism evidence="10 11">
    <name type="scientific">Calycomorphotria hydatis</name>
    <dbReference type="NCBI Taxonomy" id="2528027"/>
    <lineage>
        <taxon>Bacteria</taxon>
        <taxon>Pseudomonadati</taxon>
        <taxon>Planctomycetota</taxon>
        <taxon>Planctomycetia</taxon>
        <taxon>Planctomycetales</taxon>
        <taxon>Planctomycetaceae</taxon>
        <taxon>Calycomorphotria</taxon>
    </lineage>
</organism>
<dbReference type="RefSeq" id="WP_197439542.1">
    <property type="nucleotide sequence ID" value="NZ_CP036316.1"/>
</dbReference>
<dbReference type="AlphaFoldDB" id="A0A517T9J2"/>
<name>A0A517T9J2_9PLAN</name>
<evidence type="ECO:0000313" key="11">
    <source>
        <dbReference type="Proteomes" id="UP000319976"/>
    </source>
</evidence>
<keyword evidence="2" id="KW-1003">Cell membrane</keyword>
<dbReference type="EMBL" id="CP036316">
    <property type="protein sequence ID" value="QDT65042.1"/>
    <property type="molecule type" value="Genomic_DNA"/>
</dbReference>
<feature type="transmembrane region" description="Helical" evidence="8">
    <location>
        <begin position="373"/>
        <end position="395"/>
    </location>
</feature>
<protein>
    <recommendedName>
        <fullName evidence="9">Glycosyltransferase RgtA/B/C/D-like domain-containing protein</fullName>
    </recommendedName>
</protein>
<reference evidence="10 11" key="1">
    <citation type="submission" date="2019-02" db="EMBL/GenBank/DDBJ databases">
        <title>Deep-cultivation of Planctomycetes and their phenomic and genomic characterization uncovers novel biology.</title>
        <authorList>
            <person name="Wiegand S."/>
            <person name="Jogler M."/>
            <person name="Boedeker C."/>
            <person name="Pinto D."/>
            <person name="Vollmers J."/>
            <person name="Rivas-Marin E."/>
            <person name="Kohn T."/>
            <person name="Peeters S.H."/>
            <person name="Heuer A."/>
            <person name="Rast P."/>
            <person name="Oberbeckmann S."/>
            <person name="Bunk B."/>
            <person name="Jeske O."/>
            <person name="Meyerdierks A."/>
            <person name="Storesund J.E."/>
            <person name="Kallscheuer N."/>
            <person name="Luecker S."/>
            <person name="Lage O.M."/>
            <person name="Pohl T."/>
            <person name="Merkel B.J."/>
            <person name="Hornburger P."/>
            <person name="Mueller R.-W."/>
            <person name="Bruemmer F."/>
            <person name="Labrenz M."/>
            <person name="Spormann A.M."/>
            <person name="Op den Camp H."/>
            <person name="Overmann J."/>
            <person name="Amann R."/>
            <person name="Jetten M.S.M."/>
            <person name="Mascher T."/>
            <person name="Medema M.H."/>
            <person name="Devos D.P."/>
            <person name="Kaster A.-K."/>
            <person name="Ovreas L."/>
            <person name="Rohde M."/>
            <person name="Galperin M.Y."/>
            <person name="Jogler C."/>
        </authorList>
    </citation>
    <scope>NUCLEOTIDE SEQUENCE [LARGE SCALE GENOMIC DNA]</scope>
    <source>
        <strain evidence="10 11">V22</strain>
    </source>
</reference>
<dbReference type="Pfam" id="PF13231">
    <property type="entry name" value="PMT_2"/>
    <property type="match status" value="1"/>
</dbReference>
<evidence type="ECO:0000256" key="3">
    <source>
        <dbReference type="ARBA" id="ARBA00022676"/>
    </source>
</evidence>
<keyword evidence="5 8" id="KW-0812">Transmembrane</keyword>
<dbReference type="Proteomes" id="UP000319976">
    <property type="component" value="Chromosome"/>
</dbReference>
<accession>A0A517T9J2</accession>
<gene>
    <name evidence="10" type="ORF">V22_22880</name>
</gene>
<evidence type="ECO:0000256" key="7">
    <source>
        <dbReference type="ARBA" id="ARBA00023136"/>
    </source>
</evidence>
<dbReference type="InterPro" id="IPR050297">
    <property type="entry name" value="LipidA_mod_glycosyltrf_83"/>
</dbReference>
<dbReference type="InterPro" id="IPR038731">
    <property type="entry name" value="RgtA/B/C-like"/>
</dbReference>
<evidence type="ECO:0000256" key="5">
    <source>
        <dbReference type="ARBA" id="ARBA00022692"/>
    </source>
</evidence>
<evidence type="ECO:0000259" key="9">
    <source>
        <dbReference type="Pfam" id="PF13231"/>
    </source>
</evidence>